<dbReference type="EMBL" id="JXCE01000589">
    <property type="protein sequence ID" value="KPA36606.1"/>
    <property type="molecule type" value="Genomic_DNA"/>
</dbReference>
<evidence type="ECO:0000313" key="8">
    <source>
        <dbReference type="EMBL" id="KPA36606.1"/>
    </source>
</evidence>
<evidence type="ECO:0000259" key="7">
    <source>
        <dbReference type="Pfam" id="PF20684"/>
    </source>
</evidence>
<feature type="domain" description="Rhodopsin" evidence="7">
    <location>
        <begin position="90"/>
        <end position="270"/>
    </location>
</feature>
<gene>
    <name evidence="8" type="ORF">FLAG1_10611</name>
</gene>
<keyword evidence="9" id="KW-1185">Reference proteome</keyword>
<evidence type="ECO:0000256" key="4">
    <source>
        <dbReference type="ARBA" id="ARBA00023136"/>
    </source>
</evidence>
<feature type="transmembrane region" description="Helical" evidence="6">
    <location>
        <begin position="174"/>
        <end position="196"/>
    </location>
</feature>
<feature type="transmembrane region" description="Helical" evidence="6">
    <location>
        <begin position="91"/>
        <end position="114"/>
    </location>
</feature>
<dbReference type="PANTHER" id="PTHR33048:SF47">
    <property type="entry name" value="INTEGRAL MEMBRANE PROTEIN-RELATED"/>
    <property type="match status" value="1"/>
</dbReference>
<dbReference type="AlphaFoldDB" id="A0A0M9EP17"/>
<dbReference type="InterPro" id="IPR049326">
    <property type="entry name" value="Rhodopsin_dom_fungi"/>
</dbReference>
<name>A0A0M9EP17_FUSLA</name>
<dbReference type="PANTHER" id="PTHR33048">
    <property type="entry name" value="PTH11-LIKE INTEGRAL MEMBRANE PROTEIN (AFU_ORTHOLOGUE AFUA_5G11245)"/>
    <property type="match status" value="1"/>
</dbReference>
<sequence>MVNGTKGLMAPSESHDVNFDNPQKNTIIIYMNYCFLFFQFLVIICILVQLLYGKSCERRFRICIILPVCVLTAAAGLLIAIGDATQTNTPVFAAMLLLILGTAVARLDISIAYCRVLENRESAQNIIRLAGGLVVVSSMAAWFALLFACKPIDAAWNLRPSREAQCIDRYPFHILQAVTGIVADFTVMVVMLTLCFPLQQPWKNKAVLLAQFSSGLLLPIPAVARLAILATRHEDTNTTFVSAPVILCFVIEANLVIIYSSIPGFKELVREFTNKWTRNAASMVNSAMGGRQGGMFRESVSCLDGGGGSTNTTGSVAGDSARQGSQIELTGRTVGLRGP</sequence>
<protein>
    <recommendedName>
        <fullName evidence="7">Rhodopsin domain-containing protein</fullName>
    </recommendedName>
</protein>
<evidence type="ECO:0000256" key="2">
    <source>
        <dbReference type="ARBA" id="ARBA00022692"/>
    </source>
</evidence>
<accession>A0A0M9EP17</accession>
<dbReference type="Proteomes" id="UP000037904">
    <property type="component" value="Unassembled WGS sequence"/>
</dbReference>
<feature type="transmembrane region" description="Helical" evidence="6">
    <location>
        <begin position="64"/>
        <end position="85"/>
    </location>
</feature>
<evidence type="ECO:0000256" key="5">
    <source>
        <dbReference type="ARBA" id="ARBA00038359"/>
    </source>
</evidence>
<comment type="similarity">
    <text evidence="5">Belongs to the SAT4 family.</text>
</comment>
<proteinExistence type="inferred from homology"/>
<evidence type="ECO:0000256" key="3">
    <source>
        <dbReference type="ARBA" id="ARBA00022989"/>
    </source>
</evidence>
<dbReference type="Pfam" id="PF20684">
    <property type="entry name" value="Fung_rhodopsin"/>
    <property type="match status" value="1"/>
</dbReference>
<feature type="transmembrane region" description="Helical" evidence="6">
    <location>
        <begin position="208"/>
        <end position="228"/>
    </location>
</feature>
<evidence type="ECO:0000313" key="9">
    <source>
        <dbReference type="Proteomes" id="UP000037904"/>
    </source>
</evidence>
<keyword evidence="2 6" id="KW-0812">Transmembrane</keyword>
<evidence type="ECO:0000256" key="6">
    <source>
        <dbReference type="SAM" id="Phobius"/>
    </source>
</evidence>
<comment type="caution">
    <text evidence="8">The sequence shown here is derived from an EMBL/GenBank/DDBJ whole genome shotgun (WGS) entry which is preliminary data.</text>
</comment>
<organism evidence="8 9">
    <name type="scientific">Fusarium langsethiae</name>
    <dbReference type="NCBI Taxonomy" id="179993"/>
    <lineage>
        <taxon>Eukaryota</taxon>
        <taxon>Fungi</taxon>
        <taxon>Dikarya</taxon>
        <taxon>Ascomycota</taxon>
        <taxon>Pezizomycotina</taxon>
        <taxon>Sordariomycetes</taxon>
        <taxon>Hypocreomycetidae</taxon>
        <taxon>Hypocreales</taxon>
        <taxon>Nectriaceae</taxon>
        <taxon>Fusarium</taxon>
    </lineage>
</organism>
<feature type="transmembrane region" description="Helical" evidence="6">
    <location>
        <begin position="126"/>
        <end position="148"/>
    </location>
</feature>
<keyword evidence="3 6" id="KW-1133">Transmembrane helix</keyword>
<dbReference type="GO" id="GO:0016020">
    <property type="term" value="C:membrane"/>
    <property type="evidence" value="ECO:0007669"/>
    <property type="project" value="UniProtKB-SubCell"/>
</dbReference>
<reference evidence="8 9" key="1">
    <citation type="submission" date="2015-04" db="EMBL/GenBank/DDBJ databases">
        <title>The draft genome sequence of Fusarium langsethiae, a T-2/HT-2 mycotoxin producer.</title>
        <authorList>
            <person name="Lysoe E."/>
            <person name="Divon H.H."/>
            <person name="Terzi V."/>
            <person name="Orru L."/>
            <person name="Lamontanara A."/>
            <person name="Kolseth A.-K."/>
            <person name="Frandsen R.J."/>
            <person name="Nielsen K."/>
            <person name="Thrane U."/>
        </authorList>
    </citation>
    <scope>NUCLEOTIDE SEQUENCE [LARGE SCALE GENOMIC DNA]</scope>
    <source>
        <strain evidence="8 9">Fl201059</strain>
    </source>
</reference>
<comment type="subcellular location">
    <subcellularLocation>
        <location evidence="1">Membrane</location>
        <topology evidence="1">Multi-pass membrane protein</topology>
    </subcellularLocation>
</comment>
<feature type="transmembrane region" description="Helical" evidence="6">
    <location>
        <begin position="240"/>
        <end position="262"/>
    </location>
</feature>
<feature type="transmembrane region" description="Helical" evidence="6">
    <location>
        <begin position="27"/>
        <end position="52"/>
    </location>
</feature>
<dbReference type="InterPro" id="IPR052337">
    <property type="entry name" value="SAT4-like"/>
</dbReference>
<evidence type="ECO:0000256" key="1">
    <source>
        <dbReference type="ARBA" id="ARBA00004141"/>
    </source>
</evidence>
<keyword evidence="4 6" id="KW-0472">Membrane</keyword>